<evidence type="ECO:0000313" key="1">
    <source>
        <dbReference type="EMBL" id="CAB4148812.1"/>
    </source>
</evidence>
<proteinExistence type="predicted"/>
<dbReference type="EMBL" id="LR796499">
    <property type="protein sequence ID" value="CAB4148812.1"/>
    <property type="molecule type" value="Genomic_DNA"/>
</dbReference>
<protein>
    <submittedName>
        <fullName evidence="1">Uncharacterized protein</fullName>
    </submittedName>
</protein>
<name>A0A6J5MQT1_9CAUD</name>
<sequence>MATTTNFGIYYPVQTDSVAPLHTAFSTLANSVESALTTNLKPLSDNNKAYLYKVVSVAEMAALTSPPKGSFCFVDATDAEYYYDGSAWQLLYQPWTDYPSTITNANLLTTNGSVAITGGAYTINTAKYLVVGKMAHVQIQLTFHATVAPVFTSGLCVALPLTSINPTSSQMAQIGVAHLTKGTEYYPLTVHHTNTAYAKVRYMGNTAASAVILRMYDMTSAAPVAVAAANVMTFNFSYPLL</sequence>
<reference evidence="1" key="1">
    <citation type="submission" date="2020-04" db="EMBL/GenBank/DDBJ databases">
        <authorList>
            <person name="Chiriac C."/>
            <person name="Salcher M."/>
            <person name="Ghai R."/>
            <person name="Kavagutti S V."/>
        </authorList>
    </citation>
    <scope>NUCLEOTIDE SEQUENCE</scope>
</reference>
<gene>
    <name evidence="1" type="ORF">UFOVP536_26</name>
</gene>
<accession>A0A6J5MQT1</accession>
<organism evidence="1">
    <name type="scientific">uncultured Caudovirales phage</name>
    <dbReference type="NCBI Taxonomy" id="2100421"/>
    <lineage>
        <taxon>Viruses</taxon>
        <taxon>Duplodnaviria</taxon>
        <taxon>Heunggongvirae</taxon>
        <taxon>Uroviricota</taxon>
        <taxon>Caudoviricetes</taxon>
        <taxon>Peduoviridae</taxon>
        <taxon>Maltschvirus</taxon>
        <taxon>Maltschvirus maltsch</taxon>
    </lineage>
</organism>